<comment type="subcellular location">
    <subcellularLocation>
        <location evidence="1">Periplasm</location>
    </subcellularLocation>
</comment>
<evidence type="ECO:0000256" key="3">
    <source>
        <dbReference type="SAM" id="SignalP"/>
    </source>
</evidence>
<reference evidence="5" key="1">
    <citation type="journal article" date="2020" name="mSystems">
        <title>Genome- and Community-Level Interaction Insights into Carbon Utilization and Element Cycling Functions of Hydrothermarchaeota in Hydrothermal Sediment.</title>
        <authorList>
            <person name="Zhou Z."/>
            <person name="Liu Y."/>
            <person name="Xu W."/>
            <person name="Pan J."/>
            <person name="Luo Z.H."/>
            <person name="Li M."/>
        </authorList>
    </citation>
    <scope>NUCLEOTIDE SEQUENCE [LARGE SCALE GENOMIC DNA]</scope>
    <source>
        <strain evidence="5">SpSt-243</strain>
    </source>
</reference>
<proteinExistence type="inferred from homology"/>
<dbReference type="SUPFAM" id="SSF53822">
    <property type="entry name" value="Periplasmic binding protein-like I"/>
    <property type="match status" value="1"/>
</dbReference>
<evidence type="ECO:0000256" key="2">
    <source>
        <dbReference type="ARBA" id="ARBA00007639"/>
    </source>
</evidence>
<gene>
    <name evidence="5" type="ORF">ENP70_00355</name>
</gene>
<dbReference type="InterPro" id="IPR050555">
    <property type="entry name" value="Bact_Solute-Bind_Prot2"/>
</dbReference>
<evidence type="ECO:0000313" key="5">
    <source>
        <dbReference type="EMBL" id="HEB42166.1"/>
    </source>
</evidence>
<name>A0A7C1T2Q0_9HYPH</name>
<feature type="chain" id="PRO_5027846496" evidence="3">
    <location>
        <begin position="26"/>
        <end position="322"/>
    </location>
</feature>
<evidence type="ECO:0000259" key="4">
    <source>
        <dbReference type="Pfam" id="PF13407"/>
    </source>
</evidence>
<dbReference type="Pfam" id="PF13407">
    <property type="entry name" value="Peripla_BP_4"/>
    <property type="match status" value="1"/>
</dbReference>
<dbReference type="PANTHER" id="PTHR30036:SF7">
    <property type="entry name" value="ABC TRANSPORTER PERIPLASMIC-BINDING PROTEIN YPHF"/>
    <property type="match status" value="1"/>
</dbReference>
<dbReference type="InterPro" id="IPR028082">
    <property type="entry name" value="Peripla_BP_I"/>
</dbReference>
<feature type="signal peptide" evidence="3">
    <location>
        <begin position="1"/>
        <end position="25"/>
    </location>
</feature>
<dbReference type="EMBL" id="DSKI01000020">
    <property type="protein sequence ID" value="HEB42166.1"/>
    <property type="molecule type" value="Genomic_DNA"/>
</dbReference>
<accession>A0A7C1T2Q0</accession>
<keyword evidence="3" id="KW-0732">Signal</keyword>
<dbReference type="GO" id="GO:0030288">
    <property type="term" value="C:outer membrane-bounded periplasmic space"/>
    <property type="evidence" value="ECO:0007669"/>
    <property type="project" value="TreeGrafter"/>
</dbReference>
<comment type="caution">
    <text evidence="5">The sequence shown here is derived from an EMBL/GenBank/DDBJ whole genome shotgun (WGS) entry which is preliminary data.</text>
</comment>
<sequence length="322" mass="33243">MKLKTLAKVMFTTAALALTAAQSHAANIAVIAGSAEDNFFNVIKRGVDDAATIVEAHGGKVTYMTVPNYDNFGPDLVSLINTAVSQNVDGIAIPIWVPEAQLPALKEAAKKGIKIMLYNTRTASAEDAIGINYFGTDEKVAGIVGGEYLAKHGAKKILCVNHVPGAVNLEARCNGIAEGIAKLGATMVQLPLPASAAPNMAATAEAIKAELLKDPSIDAVATLGAQATDAAAMAIEQAGVGDKVSLSAWDMSASILDRIKSGKQLMAIDQQAYLQSFLATTMLAANIDFGLAIATNPVLTGPIIIDSSNIDATLSGVKAGVR</sequence>
<protein>
    <submittedName>
        <fullName evidence="5">Sugar ABC transporter substrate-binding protein</fullName>
    </submittedName>
</protein>
<dbReference type="AlphaFoldDB" id="A0A7C1T2Q0"/>
<comment type="similarity">
    <text evidence="2">Belongs to the bacterial solute-binding protein 2 family.</text>
</comment>
<dbReference type="PANTHER" id="PTHR30036">
    <property type="entry name" value="D-XYLOSE-BINDING PERIPLASMIC PROTEIN"/>
    <property type="match status" value="1"/>
</dbReference>
<organism evidence="5">
    <name type="scientific">Agrobacterium albertimagni</name>
    <dbReference type="NCBI Taxonomy" id="147266"/>
    <lineage>
        <taxon>Bacteria</taxon>
        <taxon>Pseudomonadati</taxon>
        <taxon>Pseudomonadota</taxon>
        <taxon>Alphaproteobacteria</taxon>
        <taxon>Hyphomicrobiales</taxon>
        <taxon>Rhizobiaceae</taxon>
        <taxon>Rhizobium/Agrobacterium group</taxon>
        <taxon>Agrobacterium</taxon>
    </lineage>
</organism>
<dbReference type="GO" id="GO:0030246">
    <property type="term" value="F:carbohydrate binding"/>
    <property type="evidence" value="ECO:0007669"/>
    <property type="project" value="TreeGrafter"/>
</dbReference>
<dbReference type="InterPro" id="IPR025997">
    <property type="entry name" value="SBP_2_dom"/>
</dbReference>
<evidence type="ECO:0000256" key="1">
    <source>
        <dbReference type="ARBA" id="ARBA00004418"/>
    </source>
</evidence>
<feature type="domain" description="Periplasmic binding protein" evidence="4">
    <location>
        <begin position="28"/>
        <end position="288"/>
    </location>
</feature>
<dbReference type="Gene3D" id="3.40.50.2300">
    <property type="match status" value="2"/>
</dbReference>